<keyword evidence="2" id="KW-1185">Reference proteome</keyword>
<accession>A0A4Z2BBQ1</accession>
<protein>
    <submittedName>
        <fullName evidence="1">Uncharacterized protein</fullName>
    </submittedName>
</protein>
<comment type="caution">
    <text evidence="1">The sequence shown here is derived from an EMBL/GenBank/DDBJ whole genome shotgun (WGS) entry which is preliminary data.</text>
</comment>
<name>A0A4Z2BBQ1_9TELE</name>
<gene>
    <name evidence="1" type="ORF">fugu_004764</name>
</gene>
<evidence type="ECO:0000313" key="1">
    <source>
        <dbReference type="EMBL" id="TNM88510.1"/>
    </source>
</evidence>
<proteinExistence type="predicted"/>
<sequence>MLHLMPVLTARPYARPSCGTCRGGRHGPEEEVTRLRSSAEDRTGIHSCQAVDSLRAAARPRTLDAQRCVRKDGIVLAHSS</sequence>
<dbReference type="EMBL" id="SWLE01000018">
    <property type="protein sequence ID" value="TNM88510.1"/>
    <property type="molecule type" value="Genomic_DNA"/>
</dbReference>
<evidence type="ECO:0000313" key="2">
    <source>
        <dbReference type="Proteomes" id="UP000516260"/>
    </source>
</evidence>
<organism evidence="1 2">
    <name type="scientific">Takifugu bimaculatus</name>
    <dbReference type="NCBI Taxonomy" id="433685"/>
    <lineage>
        <taxon>Eukaryota</taxon>
        <taxon>Metazoa</taxon>
        <taxon>Chordata</taxon>
        <taxon>Craniata</taxon>
        <taxon>Vertebrata</taxon>
        <taxon>Euteleostomi</taxon>
        <taxon>Actinopterygii</taxon>
        <taxon>Neopterygii</taxon>
        <taxon>Teleostei</taxon>
        <taxon>Neoteleostei</taxon>
        <taxon>Acanthomorphata</taxon>
        <taxon>Eupercaria</taxon>
        <taxon>Tetraodontiformes</taxon>
        <taxon>Tetradontoidea</taxon>
        <taxon>Tetraodontidae</taxon>
        <taxon>Takifugu</taxon>
    </lineage>
</organism>
<reference evidence="1 2" key="1">
    <citation type="submission" date="2019-04" db="EMBL/GenBank/DDBJ databases">
        <title>The sequence and de novo assembly of Takifugu bimaculatus genome using PacBio and Hi-C technologies.</title>
        <authorList>
            <person name="Xu P."/>
            <person name="Liu B."/>
            <person name="Zhou Z."/>
        </authorList>
    </citation>
    <scope>NUCLEOTIDE SEQUENCE [LARGE SCALE GENOMIC DNA]</scope>
    <source>
        <strain evidence="1">TB-2018</strain>
        <tissue evidence="1">Muscle</tissue>
    </source>
</reference>
<dbReference type="AlphaFoldDB" id="A0A4Z2BBQ1"/>
<dbReference type="Proteomes" id="UP000516260">
    <property type="component" value="Chromosome 5"/>
</dbReference>